<feature type="domain" description="Cytosol aminopeptidase" evidence="9">
    <location>
        <begin position="365"/>
        <end position="372"/>
    </location>
</feature>
<dbReference type="InterPro" id="IPR023042">
    <property type="entry name" value="Peptidase_M17_leu_NH2_pept"/>
</dbReference>
<keyword evidence="4 8" id="KW-0031">Aminopeptidase</keyword>
<name>A0A9D2TPY0_9CORY</name>
<organism evidence="10 11">
    <name type="scientific">Candidatus Corynebacterium faecigallinarum</name>
    <dbReference type="NCBI Taxonomy" id="2838528"/>
    <lineage>
        <taxon>Bacteria</taxon>
        <taxon>Bacillati</taxon>
        <taxon>Actinomycetota</taxon>
        <taxon>Actinomycetes</taxon>
        <taxon>Mycobacteriales</taxon>
        <taxon>Corynebacteriaceae</taxon>
        <taxon>Corynebacterium</taxon>
    </lineage>
</organism>
<feature type="active site" evidence="8">
    <location>
        <position position="371"/>
    </location>
</feature>
<evidence type="ECO:0000313" key="11">
    <source>
        <dbReference type="Proteomes" id="UP000823858"/>
    </source>
</evidence>
<keyword evidence="8" id="KW-0479">Metal-binding</keyword>
<dbReference type="EMBL" id="DWVP01000024">
    <property type="protein sequence ID" value="HJC86231.1"/>
    <property type="molecule type" value="Genomic_DNA"/>
</dbReference>
<protein>
    <recommendedName>
        <fullName evidence="8">Probable cytosol aminopeptidase</fullName>
        <ecNumber evidence="8">3.4.11.1</ecNumber>
    </recommendedName>
    <alternativeName>
        <fullName evidence="8">Leucine aminopeptidase</fullName>
        <shortName evidence="8">LAP</shortName>
        <ecNumber evidence="8">3.4.11.10</ecNumber>
    </alternativeName>
    <alternativeName>
        <fullName evidence="8">Leucyl aminopeptidase</fullName>
    </alternativeName>
</protein>
<evidence type="ECO:0000256" key="2">
    <source>
        <dbReference type="ARBA" id="ARBA00000967"/>
    </source>
</evidence>
<feature type="binding site" evidence="8">
    <location>
        <position position="367"/>
    </location>
    <ligand>
        <name>Mn(2+)</name>
        <dbReference type="ChEBI" id="CHEBI:29035"/>
        <label>1</label>
    </ligand>
</feature>
<dbReference type="NCBIfam" id="NF002073">
    <property type="entry name" value="PRK00913.1-2"/>
    <property type="match status" value="1"/>
</dbReference>
<evidence type="ECO:0000256" key="6">
    <source>
        <dbReference type="ARBA" id="ARBA00022801"/>
    </source>
</evidence>
<dbReference type="HAMAP" id="MF_00181">
    <property type="entry name" value="Cytosol_peptidase_M17"/>
    <property type="match status" value="1"/>
</dbReference>
<evidence type="ECO:0000259" key="9">
    <source>
        <dbReference type="PROSITE" id="PS00631"/>
    </source>
</evidence>
<feature type="binding site" evidence="8">
    <location>
        <position position="285"/>
    </location>
    <ligand>
        <name>Mn(2+)</name>
        <dbReference type="ChEBI" id="CHEBI:29035"/>
        <label>2</label>
    </ligand>
</feature>
<dbReference type="EC" id="3.4.11.10" evidence="8"/>
<dbReference type="PRINTS" id="PR00481">
    <property type="entry name" value="LAMNOPPTDASE"/>
</dbReference>
<keyword evidence="5 8" id="KW-0645">Protease</keyword>
<dbReference type="GO" id="GO:0030145">
    <property type="term" value="F:manganese ion binding"/>
    <property type="evidence" value="ECO:0007669"/>
    <property type="project" value="UniProtKB-UniRule"/>
</dbReference>
<dbReference type="SUPFAM" id="SSF53187">
    <property type="entry name" value="Zn-dependent exopeptidases"/>
    <property type="match status" value="1"/>
</dbReference>
<evidence type="ECO:0000256" key="4">
    <source>
        <dbReference type="ARBA" id="ARBA00022438"/>
    </source>
</evidence>
<keyword evidence="8" id="KW-0464">Manganese</keyword>
<sequence>MNPNPSAILRRGVVPALELFSGAITDADVDVLMVPTFVGESGIETSLDVSVSEQVQVEVWKSLVEVGATGRAEEVVGLPSVPGIAAGRIVAVGLGDADAVTEDGLRAAAGAASRAVAAELPVTTGSTGVTGATSVLSLLGVLGVGPVTEGHALGGYRYGSSTGTADTPLRILVATGDSAVTDPDSGADEVFAHACVVVEAVTFARDLVNAPANFLYPQSYATIIEHSATGAGLEVEVLDENDLAEQRFGAILGVGQGSQRPPRLVRVSYVPDGVDDPRHVALVGKGVTFDTGGISLKPAAKMDNMISDMGGSAAVVAAVIAASELELPVAVTATVPLAENMPDGVSLRPGDILRHYGGTTTEVLNTDAEGRLILGDALARACEDEPDFLVETATLTGAQVRALGDRMSAVMGTPSFRDRVADIGHVVGEEAWPMPLPAEIRRDITSDVADLRNISTKGWGGMAAAGHYLATFVTEGLPWVHIDVAGPAYNSGSARGYTPRRATGAPVRTIIAVLEDIALGETDGA</sequence>
<dbReference type="Pfam" id="PF00883">
    <property type="entry name" value="Peptidase_M17"/>
    <property type="match status" value="1"/>
</dbReference>
<dbReference type="Gene3D" id="3.40.220.10">
    <property type="entry name" value="Leucine Aminopeptidase, subunit E, domain 1"/>
    <property type="match status" value="1"/>
</dbReference>
<keyword evidence="8" id="KW-0963">Cytoplasm</keyword>
<dbReference type="Pfam" id="PF02789">
    <property type="entry name" value="Peptidase_M17_N"/>
    <property type="match status" value="1"/>
</dbReference>
<dbReference type="InterPro" id="IPR008283">
    <property type="entry name" value="Peptidase_M17_N"/>
</dbReference>
<feature type="binding site" evidence="8">
    <location>
        <position position="290"/>
    </location>
    <ligand>
        <name>Mn(2+)</name>
        <dbReference type="ChEBI" id="CHEBI:29035"/>
        <label>1</label>
    </ligand>
</feature>
<dbReference type="AlphaFoldDB" id="A0A9D2TPY0"/>
<feature type="binding site" evidence="8">
    <location>
        <position position="369"/>
    </location>
    <ligand>
        <name>Mn(2+)</name>
        <dbReference type="ChEBI" id="CHEBI:29035"/>
        <label>1</label>
    </ligand>
</feature>
<evidence type="ECO:0000256" key="7">
    <source>
        <dbReference type="ARBA" id="ARBA00049972"/>
    </source>
</evidence>
<dbReference type="SUPFAM" id="SSF52949">
    <property type="entry name" value="Macro domain-like"/>
    <property type="match status" value="1"/>
</dbReference>
<dbReference type="PANTHER" id="PTHR11963">
    <property type="entry name" value="LEUCINE AMINOPEPTIDASE-RELATED"/>
    <property type="match status" value="1"/>
</dbReference>
<dbReference type="Gene3D" id="3.40.630.10">
    <property type="entry name" value="Zn peptidases"/>
    <property type="match status" value="1"/>
</dbReference>
<comment type="function">
    <text evidence="7 8">Presumably involved in the processing and regular turnover of intracellular proteins. Catalyzes the removal of unsubstituted N-terminal amino acids from various peptides.</text>
</comment>
<evidence type="ECO:0000256" key="8">
    <source>
        <dbReference type="HAMAP-Rule" id="MF_00181"/>
    </source>
</evidence>
<comment type="catalytic activity">
    <reaction evidence="1 8">
        <text>Release of an N-terminal amino acid, Xaa-|-Yaa-, in which Xaa is preferably Leu, but may be other amino acids including Pro although not Arg or Lys, and Yaa may be Pro. Amino acid amides and methyl esters are also readily hydrolyzed, but rates on arylamides are exceedingly low.</text>
        <dbReference type="EC" id="3.4.11.1"/>
    </reaction>
</comment>
<gene>
    <name evidence="8" type="primary">pepA</name>
    <name evidence="10" type="ORF">H9751_11990</name>
</gene>
<evidence type="ECO:0000256" key="5">
    <source>
        <dbReference type="ARBA" id="ARBA00022670"/>
    </source>
</evidence>
<keyword evidence="6 8" id="KW-0378">Hydrolase</keyword>
<evidence type="ECO:0000313" key="10">
    <source>
        <dbReference type="EMBL" id="HJC86231.1"/>
    </source>
</evidence>
<feature type="active site" evidence="8">
    <location>
        <position position="297"/>
    </location>
</feature>
<dbReference type="InterPro" id="IPR043472">
    <property type="entry name" value="Macro_dom-like"/>
</dbReference>
<dbReference type="CDD" id="cd00433">
    <property type="entry name" value="Peptidase_M17"/>
    <property type="match status" value="1"/>
</dbReference>
<dbReference type="InterPro" id="IPR011356">
    <property type="entry name" value="Leucine_aapep/pepB"/>
</dbReference>
<feature type="binding site" evidence="8">
    <location>
        <position position="290"/>
    </location>
    <ligand>
        <name>Mn(2+)</name>
        <dbReference type="ChEBI" id="CHEBI:29035"/>
        <label>2</label>
    </ligand>
</feature>
<dbReference type="GO" id="GO:0005737">
    <property type="term" value="C:cytoplasm"/>
    <property type="evidence" value="ECO:0007669"/>
    <property type="project" value="UniProtKB-SubCell"/>
</dbReference>
<dbReference type="PANTHER" id="PTHR11963:SF23">
    <property type="entry name" value="CYTOSOL AMINOPEPTIDASE"/>
    <property type="match status" value="1"/>
</dbReference>
<accession>A0A9D2TPY0</accession>
<comment type="catalytic activity">
    <reaction evidence="2 8">
        <text>Release of an N-terminal amino acid, preferentially leucine, but not glutamic or aspartic acids.</text>
        <dbReference type="EC" id="3.4.11.10"/>
    </reaction>
</comment>
<comment type="similarity">
    <text evidence="3 8">Belongs to the peptidase M17 family.</text>
</comment>
<dbReference type="GO" id="GO:0006508">
    <property type="term" value="P:proteolysis"/>
    <property type="evidence" value="ECO:0007669"/>
    <property type="project" value="UniProtKB-KW"/>
</dbReference>
<reference evidence="10" key="2">
    <citation type="submission" date="2021-04" db="EMBL/GenBank/DDBJ databases">
        <authorList>
            <person name="Gilroy R."/>
        </authorList>
    </citation>
    <scope>NUCLEOTIDE SEQUENCE</scope>
    <source>
        <strain evidence="10">ChiHjej13B12-4958</strain>
    </source>
</reference>
<dbReference type="Proteomes" id="UP000823858">
    <property type="component" value="Unassembled WGS sequence"/>
</dbReference>
<evidence type="ECO:0000256" key="3">
    <source>
        <dbReference type="ARBA" id="ARBA00009528"/>
    </source>
</evidence>
<feature type="binding site" evidence="8">
    <location>
        <position position="369"/>
    </location>
    <ligand>
        <name>Mn(2+)</name>
        <dbReference type="ChEBI" id="CHEBI:29035"/>
        <label>2</label>
    </ligand>
</feature>
<evidence type="ECO:0000256" key="1">
    <source>
        <dbReference type="ARBA" id="ARBA00000135"/>
    </source>
</evidence>
<dbReference type="PROSITE" id="PS00631">
    <property type="entry name" value="CYTOSOL_AP"/>
    <property type="match status" value="1"/>
</dbReference>
<comment type="subcellular location">
    <subcellularLocation>
        <location evidence="8">Cytoplasm</location>
    </subcellularLocation>
</comment>
<dbReference type="GO" id="GO:0070006">
    <property type="term" value="F:metalloaminopeptidase activity"/>
    <property type="evidence" value="ECO:0007669"/>
    <property type="project" value="InterPro"/>
</dbReference>
<dbReference type="EC" id="3.4.11.1" evidence="8"/>
<proteinExistence type="inferred from homology"/>
<comment type="cofactor">
    <cofactor evidence="8">
        <name>Mn(2+)</name>
        <dbReference type="ChEBI" id="CHEBI:29035"/>
    </cofactor>
    <text evidence="8">Binds 2 manganese ions per subunit.</text>
</comment>
<feature type="binding site" evidence="8">
    <location>
        <position position="308"/>
    </location>
    <ligand>
        <name>Mn(2+)</name>
        <dbReference type="ChEBI" id="CHEBI:29035"/>
        <label>2</label>
    </ligand>
</feature>
<dbReference type="InterPro" id="IPR000819">
    <property type="entry name" value="Peptidase_M17_C"/>
</dbReference>
<reference evidence="10" key="1">
    <citation type="journal article" date="2021" name="PeerJ">
        <title>Extensive microbial diversity within the chicken gut microbiome revealed by metagenomics and culture.</title>
        <authorList>
            <person name="Gilroy R."/>
            <person name="Ravi A."/>
            <person name="Getino M."/>
            <person name="Pursley I."/>
            <person name="Horton D.L."/>
            <person name="Alikhan N.F."/>
            <person name="Baker D."/>
            <person name="Gharbi K."/>
            <person name="Hall N."/>
            <person name="Watson M."/>
            <person name="Adriaenssens E.M."/>
            <person name="Foster-Nyarko E."/>
            <person name="Jarju S."/>
            <person name="Secka A."/>
            <person name="Antonio M."/>
            <person name="Oren A."/>
            <person name="Chaudhuri R.R."/>
            <person name="La Ragione R."/>
            <person name="Hildebrand F."/>
            <person name="Pallen M.J."/>
        </authorList>
    </citation>
    <scope>NUCLEOTIDE SEQUENCE</scope>
    <source>
        <strain evidence="10">ChiHjej13B12-4958</strain>
    </source>
</reference>
<comment type="caution">
    <text evidence="10">The sequence shown here is derived from an EMBL/GenBank/DDBJ whole genome shotgun (WGS) entry which is preliminary data.</text>
</comment>